<protein>
    <submittedName>
        <fullName evidence="3">Uncharacterized protein</fullName>
    </submittedName>
</protein>
<gene>
    <name evidence="3" type="ORF">DSM5745_07893</name>
</gene>
<evidence type="ECO:0000313" key="3">
    <source>
        <dbReference type="EMBL" id="RDW72721.1"/>
    </source>
</evidence>
<dbReference type="AlphaFoldDB" id="A0A3D8RFT2"/>
<evidence type="ECO:0000256" key="2">
    <source>
        <dbReference type="SAM" id="Phobius"/>
    </source>
</evidence>
<feature type="region of interest" description="Disordered" evidence="1">
    <location>
        <begin position="174"/>
        <end position="199"/>
    </location>
</feature>
<evidence type="ECO:0000313" key="4">
    <source>
        <dbReference type="Proteomes" id="UP000256690"/>
    </source>
</evidence>
<feature type="transmembrane region" description="Helical" evidence="2">
    <location>
        <begin position="249"/>
        <end position="268"/>
    </location>
</feature>
<dbReference type="RefSeq" id="XP_026601941.1">
    <property type="nucleotide sequence ID" value="XM_026749909.1"/>
</dbReference>
<evidence type="ECO:0000256" key="1">
    <source>
        <dbReference type="SAM" id="MobiDB-lite"/>
    </source>
</evidence>
<feature type="region of interest" description="Disordered" evidence="1">
    <location>
        <begin position="1"/>
        <end position="36"/>
    </location>
</feature>
<dbReference type="GeneID" id="38118263"/>
<comment type="caution">
    <text evidence="3">The sequence shown here is derived from an EMBL/GenBank/DDBJ whole genome shotgun (WGS) entry which is preliminary data.</text>
</comment>
<name>A0A3D8RFT2_9EURO</name>
<keyword evidence="2" id="KW-0812">Transmembrane</keyword>
<keyword evidence="2" id="KW-1133">Transmembrane helix</keyword>
<sequence>MPKNVSFSPRVEYEGEADAKAKAEPKRPRPQPRKPSAFSVYASVLKQIPDENPKKILDTTLLSNIMTFTSFAGAHNLPELNGKPALIFRVMYTDCTHGWVHCPSLIPGEPLDIDDAFDCYIKLREAKDIIKPMWWDHLKRTFGITLANALILQCLLGVKTADQEGRIAAVSATTASADTEAGTEHTNENENAGEHEEAPSIHHHEARMLETGWTTPCFMILAFLFGLYVGLSYGFSYAGGAGYNPIECLAFAMVSALVLGLAMVFLANRILRFIVGFRFGGGRLIAV</sequence>
<feature type="compositionally biased region" description="Basic and acidic residues" evidence="1">
    <location>
        <begin position="11"/>
        <end position="27"/>
    </location>
</feature>
<keyword evidence="2" id="KW-0472">Membrane</keyword>
<dbReference type="Proteomes" id="UP000256690">
    <property type="component" value="Unassembled WGS sequence"/>
</dbReference>
<keyword evidence="4" id="KW-1185">Reference proteome</keyword>
<feature type="compositionally biased region" description="Basic and acidic residues" evidence="1">
    <location>
        <begin position="182"/>
        <end position="199"/>
    </location>
</feature>
<reference evidence="3 4" key="1">
    <citation type="journal article" date="2018" name="IMA Fungus">
        <title>IMA Genome-F 9: Draft genome sequence of Annulohypoxylon stygium, Aspergillus mulundensis, Berkeleyomyces basicola (syn. Thielaviopsis basicola), Ceratocystis smalleyi, two Cercospora beticola strains, Coleophoma cylindrospora, Fusarium fracticaudum, Phialophora cf. hyalina, and Morchella septimelata.</title>
        <authorList>
            <person name="Wingfield B.D."/>
            <person name="Bills G.F."/>
            <person name="Dong Y."/>
            <person name="Huang W."/>
            <person name="Nel W.J."/>
            <person name="Swalarsk-Parry B.S."/>
            <person name="Vaghefi N."/>
            <person name="Wilken P.M."/>
            <person name="An Z."/>
            <person name="de Beer Z.W."/>
            <person name="De Vos L."/>
            <person name="Chen L."/>
            <person name="Duong T.A."/>
            <person name="Gao Y."/>
            <person name="Hammerbacher A."/>
            <person name="Kikkert J.R."/>
            <person name="Li Y."/>
            <person name="Li H."/>
            <person name="Li K."/>
            <person name="Li Q."/>
            <person name="Liu X."/>
            <person name="Ma X."/>
            <person name="Naidoo K."/>
            <person name="Pethybridge S.J."/>
            <person name="Sun J."/>
            <person name="Steenkamp E.T."/>
            <person name="van der Nest M.A."/>
            <person name="van Wyk S."/>
            <person name="Wingfield M.J."/>
            <person name="Xiong C."/>
            <person name="Yue Q."/>
            <person name="Zhang X."/>
        </authorList>
    </citation>
    <scope>NUCLEOTIDE SEQUENCE [LARGE SCALE GENOMIC DNA]</scope>
    <source>
        <strain evidence="3 4">DSM 5745</strain>
    </source>
</reference>
<dbReference type="EMBL" id="PVWQ01000009">
    <property type="protein sequence ID" value="RDW72721.1"/>
    <property type="molecule type" value="Genomic_DNA"/>
</dbReference>
<accession>A0A3D8RFT2</accession>
<proteinExistence type="predicted"/>
<organism evidence="3 4">
    <name type="scientific">Aspergillus mulundensis</name>
    <dbReference type="NCBI Taxonomy" id="1810919"/>
    <lineage>
        <taxon>Eukaryota</taxon>
        <taxon>Fungi</taxon>
        <taxon>Dikarya</taxon>
        <taxon>Ascomycota</taxon>
        <taxon>Pezizomycotina</taxon>
        <taxon>Eurotiomycetes</taxon>
        <taxon>Eurotiomycetidae</taxon>
        <taxon>Eurotiales</taxon>
        <taxon>Aspergillaceae</taxon>
        <taxon>Aspergillus</taxon>
        <taxon>Aspergillus subgen. Nidulantes</taxon>
    </lineage>
</organism>
<feature type="transmembrane region" description="Helical" evidence="2">
    <location>
        <begin position="217"/>
        <end position="237"/>
    </location>
</feature>